<dbReference type="PROSITE" id="PS51044">
    <property type="entry name" value="ZF_SP_RING"/>
    <property type="match status" value="1"/>
</dbReference>
<feature type="compositionally biased region" description="Basic and acidic residues" evidence="5">
    <location>
        <begin position="321"/>
        <end position="340"/>
    </location>
</feature>
<dbReference type="GO" id="GO:0016925">
    <property type="term" value="P:protein sumoylation"/>
    <property type="evidence" value="ECO:0007669"/>
    <property type="project" value="TreeGrafter"/>
</dbReference>
<feature type="domain" description="SP-RING-type" evidence="6">
    <location>
        <begin position="223"/>
        <end position="304"/>
    </location>
</feature>
<evidence type="ECO:0000259" key="6">
    <source>
        <dbReference type="PROSITE" id="PS51044"/>
    </source>
</evidence>
<feature type="region of interest" description="Disordered" evidence="5">
    <location>
        <begin position="318"/>
        <end position="344"/>
    </location>
</feature>
<evidence type="ECO:0000313" key="8">
    <source>
        <dbReference type="Proteomes" id="UP001177140"/>
    </source>
</evidence>
<feature type="compositionally biased region" description="Polar residues" evidence="5">
    <location>
        <begin position="540"/>
        <end position="559"/>
    </location>
</feature>
<feature type="region of interest" description="Disordered" evidence="5">
    <location>
        <begin position="1"/>
        <end position="30"/>
    </location>
</feature>
<name>A0AA42ASC8_PAPNU</name>
<dbReference type="EMBL" id="JAJJMA010212165">
    <property type="protein sequence ID" value="MCL7040422.1"/>
    <property type="molecule type" value="Genomic_DNA"/>
</dbReference>
<accession>A0AA42ASC8</accession>
<evidence type="ECO:0000256" key="1">
    <source>
        <dbReference type="ARBA" id="ARBA00022723"/>
    </source>
</evidence>
<keyword evidence="1" id="KW-0479">Metal-binding</keyword>
<evidence type="ECO:0000256" key="5">
    <source>
        <dbReference type="SAM" id="MobiDB-lite"/>
    </source>
</evidence>
<gene>
    <name evidence="7" type="ORF">MKW94_016982</name>
</gene>
<keyword evidence="3" id="KW-0862">Zinc</keyword>
<dbReference type="PANTHER" id="PTHR10782:SF4">
    <property type="entry name" value="TONALLI, ISOFORM E"/>
    <property type="match status" value="1"/>
</dbReference>
<dbReference type="Gene3D" id="3.30.40.10">
    <property type="entry name" value="Zinc/RING finger domain, C3HC4 (zinc finger)"/>
    <property type="match status" value="1"/>
</dbReference>
<feature type="compositionally biased region" description="Basic residues" evidence="5">
    <location>
        <begin position="1"/>
        <end position="11"/>
    </location>
</feature>
<evidence type="ECO:0000256" key="3">
    <source>
        <dbReference type="ARBA" id="ARBA00022833"/>
    </source>
</evidence>
<dbReference type="InterPro" id="IPR004181">
    <property type="entry name" value="Znf_MIZ"/>
</dbReference>
<dbReference type="Proteomes" id="UP001177140">
    <property type="component" value="Unassembled WGS sequence"/>
</dbReference>
<sequence length="571" mass="62635">MVAPTPHHRPQMRSIHGVAGNLNGGGGGGGGNTTATFDPGYVIPASFMNSFRVTSVAERLAKLVRSGSRFDHRQFFNLCVTLARGIDYAVANNDVPAKAHELPALLRQVYQHKNEMLLQAAIMMVMISVKSACKSGWFLAKDADMLLTRTNELGMSFCNPADVVSQPENPPPVVSKVLERSVTVKFIFTGNYAVIIAFTSEVSSNGLPDLQHYARPLSSAHDLDSEIIEGASRISLNCPISFRRLTTPVKGQLCKHHQCFDYANYIKINSRRPSWRCPQCNQSVCYTDLRIDQRMVEVLKEVGDNVADVIISADGSWQPIRESDDSTNKQDKTLGNERNESNQYAPARFSVSAASVVDLTMEGVDDSNAMDTCENEDVKPLQNSAHANAGIEFDITGIQNEDSFWSGVQFSNLPASNEPVTPNTRLDPMSHPSSADNMLIPVLTDAITPTHNRDPGDVHWNSQSTNSLMRNYSVPDDLSLQRSGSVEYGDLIMNGVRTRARTPVAVQALPAQPLVPVSRQRPRPSLDYPMSNGAQYGGATETQQQQISRSDASFTSDMLSQPYPRFAPTAQ</sequence>
<dbReference type="GO" id="GO:0000785">
    <property type="term" value="C:chromatin"/>
    <property type="evidence" value="ECO:0007669"/>
    <property type="project" value="TreeGrafter"/>
</dbReference>
<dbReference type="GO" id="GO:0061665">
    <property type="term" value="F:SUMO ligase activity"/>
    <property type="evidence" value="ECO:0007669"/>
    <property type="project" value="TreeGrafter"/>
</dbReference>
<dbReference type="Pfam" id="PF02891">
    <property type="entry name" value="zf-MIZ"/>
    <property type="match status" value="1"/>
</dbReference>
<dbReference type="PANTHER" id="PTHR10782">
    <property type="entry name" value="ZINC FINGER MIZ DOMAIN-CONTAINING PROTEIN"/>
    <property type="match status" value="1"/>
</dbReference>
<feature type="non-terminal residue" evidence="7">
    <location>
        <position position="571"/>
    </location>
</feature>
<evidence type="ECO:0000256" key="2">
    <source>
        <dbReference type="ARBA" id="ARBA00022771"/>
    </source>
</evidence>
<dbReference type="CDD" id="cd16650">
    <property type="entry name" value="SP-RING_PIAS-like"/>
    <property type="match status" value="1"/>
</dbReference>
<keyword evidence="2 4" id="KW-0863">Zinc-finger</keyword>
<comment type="caution">
    <text evidence="7">The sequence shown here is derived from an EMBL/GenBank/DDBJ whole genome shotgun (WGS) entry which is preliminary data.</text>
</comment>
<feature type="region of interest" description="Disordered" evidence="5">
    <location>
        <begin position="515"/>
        <end position="571"/>
    </location>
</feature>
<dbReference type="AlphaFoldDB" id="A0AA42ASC8"/>
<protein>
    <recommendedName>
        <fullName evidence="6">SP-RING-type domain-containing protein</fullName>
    </recommendedName>
</protein>
<dbReference type="GO" id="GO:0008270">
    <property type="term" value="F:zinc ion binding"/>
    <property type="evidence" value="ECO:0007669"/>
    <property type="project" value="UniProtKB-KW"/>
</dbReference>
<reference evidence="7" key="1">
    <citation type="submission" date="2022-03" db="EMBL/GenBank/DDBJ databases">
        <title>A functionally conserved STORR gene fusion in Papaver species that diverged 16.8 million years ago.</title>
        <authorList>
            <person name="Catania T."/>
        </authorList>
    </citation>
    <scope>NUCLEOTIDE SEQUENCE</scope>
    <source>
        <strain evidence="7">S-191538</strain>
    </source>
</reference>
<evidence type="ECO:0000256" key="4">
    <source>
        <dbReference type="PROSITE-ProRule" id="PRU00452"/>
    </source>
</evidence>
<evidence type="ECO:0000313" key="7">
    <source>
        <dbReference type="EMBL" id="MCL7040422.1"/>
    </source>
</evidence>
<keyword evidence="8" id="KW-1185">Reference proteome</keyword>
<dbReference type="InterPro" id="IPR013083">
    <property type="entry name" value="Znf_RING/FYVE/PHD"/>
</dbReference>
<organism evidence="7 8">
    <name type="scientific">Papaver nudicaule</name>
    <name type="common">Iceland poppy</name>
    <dbReference type="NCBI Taxonomy" id="74823"/>
    <lineage>
        <taxon>Eukaryota</taxon>
        <taxon>Viridiplantae</taxon>
        <taxon>Streptophyta</taxon>
        <taxon>Embryophyta</taxon>
        <taxon>Tracheophyta</taxon>
        <taxon>Spermatophyta</taxon>
        <taxon>Magnoliopsida</taxon>
        <taxon>Ranunculales</taxon>
        <taxon>Papaveraceae</taxon>
        <taxon>Papaveroideae</taxon>
        <taxon>Papaver</taxon>
    </lineage>
</organism>
<proteinExistence type="predicted"/>
<dbReference type="SUPFAM" id="SSF57850">
    <property type="entry name" value="RING/U-box"/>
    <property type="match status" value="1"/>
</dbReference>